<feature type="chain" id="PRO_5046660721" description="Outer membrane protein beta-barrel domain-containing protein" evidence="1">
    <location>
        <begin position="24"/>
        <end position="289"/>
    </location>
</feature>
<dbReference type="EMBL" id="JAAOMP010000159">
    <property type="protein sequence ID" value="MBU2761428.1"/>
    <property type="molecule type" value="Genomic_DNA"/>
</dbReference>
<evidence type="ECO:0000313" key="2">
    <source>
        <dbReference type="EMBL" id="MBU2761428.1"/>
    </source>
</evidence>
<evidence type="ECO:0008006" key="4">
    <source>
        <dbReference type="Google" id="ProtNLM"/>
    </source>
</evidence>
<protein>
    <recommendedName>
        <fullName evidence="4">Outer membrane protein beta-barrel domain-containing protein</fullName>
    </recommendedName>
</protein>
<reference evidence="2 3" key="1">
    <citation type="journal article" date="2021" name="ISME J.">
        <title>Genomic evolution of the class Acidithiobacillia: deep-branching Proteobacteria living in extreme acidic conditions.</title>
        <authorList>
            <person name="Moya-Beltran A."/>
            <person name="Beard S."/>
            <person name="Rojas-Villalobos C."/>
            <person name="Issotta F."/>
            <person name="Gallardo Y."/>
            <person name="Ulloa R."/>
            <person name="Giaveno A."/>
            <person name="Degli Esposti M."/>
            <person name="Johnson D.B."/>
            <person name="Quatrini R."/>
        </authorList>
    </citation>
    <scope>NUCLEOTIDE SEQUENCE [LARGE SCALE GENOMIC DNA]</scope>
    <source>
        <strain evidence="2 3">RW2</strain>
    </source>
</reference>
<accession>A0ABS6A244</accession>
<evidence type="ECO:0000313" key="3">
    <source>
        <dbReference type="Proteomes" id="UP000755654"/>
    </source>
</evidence>
<dbReference type="Proteomes" id="UP000755654">
    <property type="component" value="Unassembled WGS sequence"/>
</dbReference>
<keyword evidence="3" id="KW-1185">Reference proteome</keyword>
<evidence type="ECO:0000256" key="1">
    <source>
        <dbReference type="SAM" id="SignalP"/>
    </source>
</evidence>
<gene>
    <name evidence="2" type="ORF">HAP95_14935</name>
</gene>
<proteinExistence type="predicted"/>
<comment type="caution">
    <text evidence="2">The sequence shown here is derived from an EMBL/GenBank/DDBJ whole genome shotgun (WGS) entry which is preliminary data.</text>
</comment>
<sequence length="289" mass="31579">MFKKTVLTMAMLATIGISAAAMADTGHINPILDANSEIGIGFLDTQSNYSENIVSPYGSDVENGMMPGFTLFGKGTFNAFGVRHWYASISYARTSGQTTYEDGTFNESAQHSTNDLQAKFGKTFFLNDNNAITPYLFGGYRSWHRVVPGAVSSPENYHNEYIGLGAKYQTAVTRRLVLSANDGVGEVVGGGLAGNMSNYDQYFNVPSTDDLTLAPRPYYTMGVGADYRVTTRLHLLATAQYTDFMYGGSQWKYFQGDQPSTQGYEIGFREPSSQTSNLSVGLAMAYQFG</sequence>
<dbReference type="RefSeq" id="WP_215884925.1">
    <property type="nucleotide sequence ID" value="NZ_JAAOMP010000159.1"/>
</dbReference>
<organism evidence="2 3">
    <name type="scientific">Acidithiobacillus sulfurivorans</name>
    <dbReference type="NCBI Taxonomy" id="1958756"/>
    <lineage>
        <taxon>Bacteria</taxon>
        <taxon>Pseudomonadati</taxon>
        <taxon>Pseudomonadota</taxon>
        <taxon>Acidithiobacillia</taxon>
        <taxon>Acidithiobacillales</taxon>
        <taxon>Acidithiobacillaceae</taxon>
        <taxon>Acidithiobacillus</taxon>
    </lineage>
</organism>
<feature type="signal peptide" evidence="1">
    <location>
        <begin position="1"/>
        <end position="23"/>
    </location>
</feature>
<keyword evidence="1" id="KW-0732">Signal</keyword>
<name>A0ABS6A244_9PROT</name>